<dbReference type="Pfam" id="PF02470">
    <property type="entry name" value="MlaD"/>
    <property type="match status" value="1"/>
</dbReference>
<evidence type="ECO:0000259" key="2">
    <source>
        <dbReference type="Pfam" id="PF02470"/>
    </source>
</evidence>
<keyword evidence="1" id="KW-0472">Membrane</keyword>
<gene>
    <name evidence="3" type="ORF">MYXE_10390</name>
</gene>
<feature type="domain" description="Mce/MlaD" evidence="2">
    <location>
        <begin position="39"/>
        <end position="110"/>
    </location>
</feature>
<evidence type="ECO:0000313" key="3">
    <source>
        <dbReference type="EMBL" id="BBU21250.1"/>
    </source>
</evidence>
<evidence type="ECO:0000256" key="1">
    <source>
        <dbReference type="SAM" id="Phobius"/>
    </source>
</evidence>
<dbReference type="EMBL" id="AP022314">
    <property type="protein sequence ID" value="BBU21250.1"/>
    <property type="molecule type" value="Genomic_DNA"/>
</dbReference>
<dbReference type="InterPro" id="IPR052336">
    <property type="entry name" value="MlaD_Phospholipid_Transporter"/>
</dbReference>
<dbReference type="InterPro" id="IPR003399">
    <property type="entry name" value="Mce/MlaD"/>
</dbReference>
<feature type="transmembrane region" description="Helical" evidence="1">
    <location>
        <begin position="6"/>
        <end position="28"/>
    </location>
</feature>
<dbReference type="RefSeq" id="WP_085194381.1">
    <property type="nucleotide sequence ID" value="NZ_AP022314.1"/>
</dbReference>
<dbReference type="AlphaFoldDB" id="A0AAD1M0A7"/>
<sequence>MRTKDVISFAAFAAIIVFVLGYFATLGIRVKPPSERTNLSMEVADINGLVVGSNVLLRGVPIGKVTKIGTAIQAATVDFYVEGRYRIPVDSQIRLENLSALGESYISLTPHTAGGPMLHDGQHIAAQAVTAPPSISELATSVVRVLNQLNPPALKRIVGETDAALPDPVAVLPNISRASTLLRNTIADFHGSGRAMLDNVQKLLKHAEYVAPALTGLTPRITELGVWVQDIDKEATNFVYGDGVSNVANLNKLLRRIQLFLDDRGPDLKVLGEAFQPKLNAIAAALSNFDTGQILDHVLAAVPPDGVMTLRVVP</sequence>
<dbReference type="PANTHER" id="PTHR33371">
    <property type="entry name" value="INTERMEMBRANE PHOSPHOLIPID TRANSPORT SYSTEM BINDING PROTEIN MLAD-RELATED"/>
    <property type="match status" value="1"/>
</dbReference>
<name>A0AAD1M0A7_MYCXE</name>
<proteinExistence type="predicted"/>
<dbReference type="KEGG" id="mxe:MYXE_10390"/>
<reference evidence="3 4" key="1">
    <citation type="submission" date="2019-12" db="EMBL/GenBank/DDBJ databases">
        <title>Complete genome sequence of Mycolicibacterium xenopi str. JCM15661T.</title>
        <authorList>
            <person name="Yoshida M."/>
            <person name="Fukano H."/>
            <person name="Asakura T."/>
            <person name="Hoshino Y."/>
        </authorList>
    </citation>
    <scope>NUCLEOTIDE SEQUENCE [LARGE SCALE GENOMIC DNA]</scope>
    <source>
        <strain evidence="3 4">JCM 15661T</strain>
    </source>
</reference>
<protein>
    <recommendedName>
        <fullName evidence="2">Mce/MlaD domain-containing protein</fullName>
    </recommendedName>
</protein>
<evidence type="ECO:0000313" key="4">
    <source>
        <dbReference type="Proteomes" id="UP000464624"/>
    </source>
</evidence>
<dbReference type="Proteomes" id="UP000464624">
    <property type="component" value="Chromosome"/>
</dbReference>
<dbReference type="PANTHER" id="PTHR33371:SF4">
    <property type="entry name" value="INTERMEMBRANE PHOSPHOLIPID TRANSPORT SYSTEM BINDING PROTEIN MLAD"/>
    <property type="match status" value="1"/>
</dbReference>
<keyword evidence="1" id="KW-0812">Transmembrane</keyword>
<organism evidence="3 4">
    <name type="scientific">Mycobacterium xenopi</name>
    <dbReference type="NCBI Taxonomy" id="1789"/>
    <lineage>
        <taxon>Bacteria</taxon>
        <taxon>Bacillati</taxon>
        <taxon>Actinomycetota</taxon>
        <taxon>Actinomycetes</taxon>
        <taxon>Mycobacteriales</taxon>
        <taxon>Mycobacteriaceae</taxon>
        <taxon>Mycobacterium</taxon>
    </lineage>
</organism>
<keyword evidence="1" id="KW-1133">Transmembrane helix</keyword>
<accession>A0AAD1M0A7</accession>